<protein>
    <recommendedName>
        <fullName evidence="6">Peptidase A1 domain-containing protein</fullName>
    </recommendedName>
</protein>
<feature type="compositionally biased region" description="Basic residues" evidence="4">
    <location>
        <begin position="64"/>
        <end position="76"/>
    </location>
</feature>
<dbReference type="Gene3D" id="2.40.70.10">
    <property type="entry name" value="Acid Proteases"/>
    <property type="match status" value="2"/>
</dbReference>
<dbReference type="SUPFAM" id="SSF50630">
    <property type="entry name" value="Acid proteases"/>
    <property type="match status" value="1"/>
</dbReference>
<evidence type="ECO:0000256" key="3">
    <source>
        <dbReference type="PIRSR" id="PIRSR601461-2"/>
    </source>
</evidence>
<feature type="chain" id="PRO_5021418713" description="Peptidase A1 domain-containing protein" evidence="5">
    <location>
        <begin position="24"/>
        <end position="449"/>
    </location>
</feature>
<keyword evidence="3" id="KW-1015">Disulfide bond</keyword>
<dbReference type="InterPro" id="IPR001461">
    <property type="entry name" value="Aspartic_peptidase_A1"/>
</dbReference>
<feature type="signal peptide" evidence="5">
    <location>
        <begin position="1"/>
        <end position="23"/>
    </location>
</feature>
<evidence type="ECO:0000256" key="4">
    <source>
        <dbReference type="SAM" id="MobiDB-lite"/>
    </source>
</evidence>
<organism evidence="7 8">
    <name type="scientific">Thyridium curvatum</name>
    <dbReference type="NCBI Taxonomy" id="1093900"/>
    <lineage>
        <taxon>Eukaryota</taxon>
        <taxon>Fungi</taxon>
        <taxon>Dikarya</taxon>
        <taxon>Ascomycota</taxon>
        <taxon>Pezizomycotina</taxon>
        <taxon>Sordariomycetes</taxon>
        <taxon>Sordariomycetidae</taxon>
        <taxon>Thyridiales</taxon>
        <taxon>Thyridiaceae</taxon>
        <taxon>Thyridium</taxon>
    </lineage>
</organism>
<dbReference type="GeneID" id="41973780"/>
<keyword evidence="5" id="KW-0732">Signal</keyword>
<feature type="region of interest" description="Disordered" evidence="4">
    <location>
        <begin position="64"/>
        <end position="84"/>
    </location>
</feature>
<proteinExistence type="inferred from homology"/>
<evidence type="ECO:0000256" key="1">
    <source>
        <dbReference type="ARBA" id="ARBA00007447"/>
    </source>
</evidence>
<dbReference type="InParanoid" id="A0A507B9T2"/>
<dbReference type="AlphaFoldDB" id="A0A507B9T2"/>
<evidence type="ECO:0000256" key="2">
    <source>
        <dbReference type="PIRSR" id="PIRSR601461-1"/>
    </source>
</evidence>
<feature type="disulfide bond" evidence="3">
    <location>
        <begin position="349"/>
        <end position="385"/>
    </location>
</feature>
<dbReference type="InterPro" id="IPR021109">
    <property type="entry name" value="Peptidase_aspartic_dom_sf"/>
</dbReference>
<dbReference type="PANTHER" id="PTHR47966">
    <property type="entry name" value="BETA-SITE APP-CLEAVING ENZYME, ISOFORM A-RELATED"/>
    <property type="match status" value="1"/>
</dbReference>
<dbReference type="Pfam" id="PF00026">
    <property type="entry name" value="Asp"/>
    <property type="match status" value="1"/>
</dbReference>
<sequence length="449" mass="50360">MLTRSCWISGLLLTLAVLGSATAISDLRFDEDPNLRTPRIRPLRIEGSKTWGDGFVRMPVHRHRFNDTKPRRRPDRMRKPEHTGNARRDWGWSHLDDYQGLTYMIEIYIGTPPQKVMVSIDTGSYELWVTPKCINSADPTLCRKYGLYYPQQSSSASYLGSHFQIQYGTGSAVGKYYSDTMKIAMFQVPGVQFAVADDTNYTYSGVLGLGYAYGFTTTYPTLLDMMWALRLIGAPVFSMGLGGEGDGFSEIIFGGVNRWKFTGGLEPVSIWPPIDKQDPGWIQYWVNVTSFGMTKPGRPKSIYTDEQFTMSTLIDSGSTLSYIREDIVSVIGQQLNARVDPNGHYWVDCALRKQNGTVDFGFNNERMIVSVPFKDFIWEQYPGHCLMGVQPADAGTTNYVLGDTFIRGAYLVFDQQSDVVWIANYYNCGDGVVTVGNSSADTQFVRGAC</sequence>
<comment type="similarity">
    <text evidence="1">Belongs to the peptidase A1 family.</text>
</comment>
<evidence type="ECO:0000313" key="7">
    <source>
        <dbReference type="EMBL" id="TPX13360.1"/>
    </source>
</evidence>
<comment type="caution">
    <text evidence="7">The sequence shown here is derived from an EMBL/GenBank/DDBJ whole genome shotgun (WGS) entry which is preliminary data.</text>
</comment>
<dbReference type="InterPro" id="IPR033121">
    <property type="entry name" value="PEPTIDASE_A1"/>
</dbReference>
<name>A0A507B9T2_9PEZI</name>
<dbReference type="PROSITE" id="PS51767">
    <property type="entry name" value="PEPTIDASE_A1"/>
    <property type="match status" value="1"/>
</dbReference>
<dbReference type="OrthoDB" id="771136at2759"/>
<dbReference type="STRING" id="1093900.A0A507B9T2"/>
<evidence type="ECO:0000256" key="5">
    <source>
        <dbReference type="SAM" id="SignalP"/>
    </source>
</evidence>
<dbReference type="PANTHER" id="PTHR47966:SF65">
    <property type="entry name" value="ASPARTIC-TYPE ENDOPEPTIDASE"/>
    <property type="match status" value="1"/>
</dbReference>
<dbReference type="GO" id="GO:0004190">
    <property type="term" value="F:aspartic-type endopeptidase activity"/>
    <property type="evidence" value="ECO:0007669"/>
    <property type="project" value="InterPro"/>
</dbReference>
<dbReference type="RefSeq" id="XP_030995071.1">
    <property type="nucleotide sequence ID" value="XM_031140954.1"/>
</dbReference>
<keyword evidence="8" id="KW-1185">Reference proteome</keyword>
<dbReference type="GO" id="GO:0006508">
    <property type="term" value="P:proteolysis"/>
    <property type="evidence" value="ECO:0007669"/>
    <property type="project" value="InterPro"/>
</dbReference>
<accession>A0A507B9T2</accession>
<feature type="domain" description="Peptidase A1" evidence="6">
    <location>
        <begin position="103"/>
        <end position="423"/>
    </location>
</feature>
<gene>
    <name evidence="7" type="ORF">E0L32_006333</name>
</gene>
<dbReference type="PRINTS" id="PR00792">
    <property type="entry name" value="PEPSIN"/>
</dbReference>
<dbReference type="EMBL" id="SKBQ01000035">
    <property type="protein sequence ID" value="TPX13360.1"/>
    <property type="molecule type" value="Genomic_DNA"/>
</dbReference>
<reference evidence="7 8" key="1">
    <citation type="submission" date="2019-06" db="EMBL/GenBank/DDBJ databases">
        <title>Draft genome sequence of the filamentous fungus Phialemoniopsis curvata isolated from diesel fuel.</title>
        <authorList>
            <person name="Varaljay V.A."/>
            <person name="Lyon W.J."/>
            <person name="Crouch A.L."/>
            <person name="Drake C.E."/>
            <person name="Hollomon J.M."/>
            <person name="Nadeau L.J."/>
            <person name="Nunn H.S."/>
            <person name="Stevenson B.S."/>
            <person name="Bojanowski C.L."/>
            <person name="Crookes-Goodson W.J."/>
        </authorList>
    </citation>
    <scope>NUCLEOTIDE SEQUENCE [LARGE SCALE GENOMIC DNA]</scope>
    <source>
        <strain evidence="7 8">D216</strain>
    </source>
</reference>
<evidence type="ECO:0000259" key="6">
    <source>
        <dbReference type="PROSITE" id="PS51767"/>
    </source>
</evidence>
<feature type="active site" evidence="2">
    <location>
        <position position="121"/>
    </location>
</feature>
<dbReference type="Proteomes" id="UP000319257">
    <property type="component" value="Unassembled WGS sequence"/>
</dbReference>
<evidence type="ECO:0000313" key="8">
    <source>
        <dbReference type="Proteomes" id="UP000319257"/>
    </source>
</evidence>
<feature type="active site" evidence="2">
    <location>
        <position position="315"/>
    </location>
</feature>